<dbReference type="RefSeq" id="WP_302244487.1">
    <property type="nucleotide sequence ID" value="NZ_JAULJQ010000006.1"/>
</dbReference>
<evidence type="ECO:0000259" key="2">
    <source>
        <dbReference type="Pfam" id="PF03432"/>
    </source>
</evidence>
<feature type="compositionally biased region" description="Polar residues" evidence="1">
    <location>
        <begin position="357"/>
        <end position="379"/>
    </location>
</feature>
<keyword evidence="4" id="KW-1185">Reference proteome</keyword>
<evidence type="ECO:0000313" key="3">
    <source>
        <dbReference type="EMBL" id="MDO2409680.1"/>
    </source>
</evidence>
<proteinExistence type="predicted"/>
<protein>
    <submittedName>
        <fullName evidence="3">MobP1 family relaxase</fullName>
    </submittedName>
</protein>
<sequence>MPKKFFDDEFKAKKVWQDYLKRSKSATTFKIRQAKSSKQVSNNPFTPHNAEVVIRVTGSSCDFNRLKAHLRYISRNGELEVFDKDEMRSYQGKESIESIAQSFNEYYEIKSKKELECDDIKPKREAFHIVFSMKHYHNATTEQIKKASINAIKQMYPHNHFVIAMHNDTDNPHCHLVLKMMGDDGVRINPNKADLANMRELFARELRYMGVDAKATRKSRAFGELKLNGSENFGHKPHHYMVKDFGKANFNFNDENEMSYYVTYTTSKGKDITIWAKDLERVVNENNIQRGEYCRFAITDEVPRTITIKDKKQPNIVYSKVVYEKKWNVSVENRLERELNPLKHSSKSTYSTYDIQAQGQPTHTTQQAYQHTINTTQPQRKGFER</sequence>
<feature type="region of interest" description="Disordered" evidence="1">
    <location>
        <begin position="357"/>
        <end position="385"/>
    </location>
</feature>
<dbReference type="EMBL" id="JAULJQ010000006">
    <property type="protein sequence ID" value="MDO2409680.1"/>
    <property type="molecule type" value="Genomic_DNA"/>
</dbReference>
<reference evidence="3 4" key="1">
    <citation type="submission" date="2023-06" db="EMBL/GenBank/DDBJ databases">
        <title>Campylobacter magnum sp. nov., isolated from cecal contents of domestic pigs (Sus scrofa domesticus).</title>
        <authorList>
            <person name="Papic B."/>
            <person name="Gruntar I."/>
        </authorList>
    </citation>
    <scope>NUCLEOTIDE SEQUENCE [LARGE SCALE GENOMIC DNA]</scope>
    <source>
        <strain evidence="4">34484-21</strain>
    </source>
</reference>
<dbReference type="InterPro" id="IPR005094">
    <property type="entry name" value="Endonuclease_MobA/VirD2"/>
</dbReference>
<evidence type="ECO:0000313" key="4">
    <source>
        <dbReference type="Proteomes" id="UP001171111"/>
    </source>
</evidence>
<dbReference type="NCBIfam" id="NF041450">
    <property type="entry name" value="MobP1"/>
    <property type="match status" value="1"/>
</dbReference>
<comment type="caution">
    <text evidence="3">The sequence shown here is derived from an EMBL/GenBank/DDBJ whole genome shotgun (WGS) entry which is preliminary data.</text>
</comment>
<gene>
    <name evidence="3" type="primary">mobP1</name>
    <name evidence="3" type="ORF">Q2362_06165</name>
</gene>
<dbReference type="InterPro" id="IPR048178">
    <property type="entry name" value="MobP1_relaxase-like"/>
</dbReference>
<evidence type="ECO:0000256" key="1">
    <source>
        <dbReference type="SAM" id="MobiDB-lite"/>
    </source>
</evidence>
<dbReference type="Proteomes" id="UP001171111">
    <property type="component" value="Unassembled WGS sequence"/>
</dbReference>
<dbReference type="Pfam" id="PF03432">
    <property type="entry name" value="Relaxase"/>
    <property type="match status" value="1"/>
</dbReference>
<accession>A0ABT8T899</accession>
<name>A0ABT8T899_9BACT</name>
<feature type="domain" description="MobA/VirD2-like nuclease" evidence="2">
    <location>
        <begin position="93"/>
        <end position="204"/>
    </location>
</feature>
<organism evidence="3 4">
    <name type="scientific">Campylobacter magnus</name>
    <dbReference type="NCBI Taxonomy" id="3026462"/>
    <lineage>
        <taxon>Bacteria</taxon>
        <taxon>Pseudomonadati</taxon>
        <taxon>Campylobacterota</taxon>
        <taxon>Epsilonproteobacteria</taxon>
        <taxon>Campylobacterales</taxon>
        <taxon>Campylobacteraceae</taxon>
        <taxon>Campylobacter</taxon>
    </lineage>
</organism>